<accession>A0ABM1VMW4</accession>
<evidence type="ECO:0000259" key="1">
    <source>
        <dbReference type="Pfam" id="PF14048"/>
    </source>
</evidence>
<name>A0ABM1VMW4_ECHTE</name>
<evidence type="ECO:0000313" key="3">
    <source>
        <dbReference type="Proteomes" id="UP000694863"/>
    </source>
</evidence>
<feature type="domain" description="Methyl-CpG binding protein 2/3 C-terminal" evidence="1">
    <location>
        <begin position="129"/>
        <end position="217"/>
    </location>
</feature>
<dbReference type="Pfam" id="PF16564">
    <property type="entry name" value="MBDa"/>
    <property type="match status" value="1"/>
</dbReference>
<dbReference type="Proteomes" id="UP000694863">
    <property type="component" value="Unplaced"/>
</dbReference>
<keyword evidence="3" id="KW-1185">Reference proteome</keyword>
<proteinExistence type="predicted"/>
<feature type="domain" description="Methyl-CpG-binding" evidence="2">
    <location>
        <begin position="55"/>
        <end position="124"/>
    </location>
</feature>
<sequence>MPRSLHFPGRDMLSTSQARVKRNSSETTAEPAAAAFPSQRLLGKLKRNMIPHTSKRNRALETKAKWKPALSFNTPLRMTTCIFQKPVSRITSHSGTEVRCSQWEEKLKKPQQVCAYRRLEGLQACSSSGEPLDTLTFTDIIKIVPGGPDEFLVCDCNGGPCPHPKPTSGYSSNMAEITPGVNLRFSQSFRGLLVTPVDIRRQTLKVKKARERLTLALRADSFIREVERAKSLAEHLKTR</sequence>
<gene>
    <name evidence="4" type="primary">LOC115873075</name>
</gene>
<dbReference type="RefSeq" id="XP_030744177.2">
    <property type="nucleotide sequence ID" value="XM_030888317.2"/>
</dbReference>
<reference evidence="4" key="1">
    <citation type="submission" date="2025-08" db="UniProtKB">
        <authorList>
            <consortium name="RefSeq"/>
        </authorList>
    </citation>
    <scope>IDENTIFICATION</scope>
</reference>
<dbReference type="GeneID" id="115873075"/>
<evidence type="ECO:0000259" key="2">
    <source>
        <dbReference type="Pfam" id="PF16564"/>
    </source>
</evidence>
<protein>
    <submittedName>
        <fullName evidence="4">Methyl-CpG-binding domain protein 3-like 2B isoform X1</fullName>
    </submittedName>
</protein>
<dbReference type="Pfam" id="PF14048">
    <property type="entry name" value="MBD_C"/>
    <property type="match status" value="1"/>
</dbReference>
<evidence type="ECO:0000313" key="4">
    <source>
        <dbReference type="RefSeq" id="XP_030744177.2"/>
    </source>
</evidence>
<organism evidence="3 4">
    <name type="scientific">Echinops telfairi</name>
    <name type="common">Lesser hedgehog tenrec</name>
    <dbReference type="NCBI Taxonomy" id="9371"/>
    <lineage>
        <taxon>Eukaryota</taxon>
        <taxon>Metazoa</taxon>
        <taxon>Chordata</taxon>
        <taxon>Craniata</taxon>
        <taxon>Vertebrata</taxon>
        <taxon>Euteleostomi</taxon>
        <taxon>Mammalia</taxon>
        <taxon>Eutheria</taxon>
        <taxon>Afrotheria</taxon>
        <taxon>Tenrecidae</taxon>
        <taxon>Tenrecinae</taxon>
        <taxon>Echinops</taxon>
    </lineage>
</organism>
<dbReference type="InterPro" id="IPR032343">
    <property type="entry name" value="MBD2/MBD3_p55-bd"/>
</dbReference>
<dbReference type="InterPro" id="IPR025884">
    <property type="entry name" value="MeCpG-bd_2/3_C_dom"/>
</dbReference>